<sequence>MKKSVLVVLSIVLFSLLIYMMKSEKGPQTGGLRKGPSYIEGLRLLHRQNGVVDWILTAGRADIADEGDKAYLSGIEMKIENKGITVYADKGLYDMNARNLVVDGKVVAKADSYSITTEDVKFYNAGGMLKTDGRVRLEARKFRVEGTGMDADNNAQTVRIRKDVKAIFYN</sequence>
<evidence type="ECO:0000256" key="4">
    <source>
        <dbReference type="ARBA" id="ARBA00022989"/>
    </source>
</evidence>
<keyword evidence="7" id="KW-1185">Reference proteome</keyword>
<dbReference type="Gene3D" id="2.60.450.10">
    <property type="entry name" value="Lipopolysaccharide (LPS) transport protein A like domain"/>
    <property type="match status" value="1"/>
</dbReference>
<keyword evidence="5" id="KW-0472">Membrane</keyword>
<keyword evidence="3" id="KW-0812">Transmembrane</keyword>
<dbReference type="PANTHER" id="PTHR37481">
    <property type="entry name" value="LIPOPOLYSACCHARIDE EXPORT SYSTEM PROTEIN LPTC"/>
    <property type="match status" value="1"/>
</dbReference>
<reference evidence="7" key="1">
    <citation type="submission" date="2018-03" db="EMBL/GenBank/DDBJ databases">
        <authorList>
            <person name="Zecchin S."/>
        </authorList>
    </citation>
    <scope>NUCLEOTIDE SEQUENCE [LARGE SCALE GENOMIC DNA]</scope>
</reference>
<dbReference type="Proteomes" id="UP000245125">
    <property type="component" value="Unassembled WGS sequence"/>
</dbReference>
<dbReference type="AlphaFoldDB" id="A0A2U3QEQ6"/>
<keyword evidence="1" id="KW-1003">Cell membrane</keyword>
<proteinExistence type="predicted"/>
<dbReference type="EMBL" id="OUUY01000024">
    <property type="protein sequence ID" value="SPP99830.1"/>
    <property type="molecule type" value="Genomic_DNA"/>
</dbReference>
<evidence type="ECO:0000313" key="7">
    <source>
        <dbReference type="Proteomes" id="UP000245125"/>
    </source>
</evidence>
<gene>
    <name evidence="6" type="ORF">NBG4_120037</name>
</gene>
<protein>
    <recommendedName>
        <fullName evidence="8">LPS export ABC transporter periplasmic protein LptC</fullName>
    </recommendedName>
</protein>
<dbReference type="NCBIfam" id="TIGR04409">
    <property type="entry name" value="LptC_YrbK"/>
    <property type="match status" value="1"/>
</dbReference>
<accession>A0A2U3QEQ6</accession>
<dbReference type="InterPro" id="IPR026265">
    <property type="entry name" value="LptC"/>
</dbReference>
<dbReference type="GO" id="GO:0030288">
    <property type="term" value="C:outer membrane-bounded periplasmic space"/>
    <property type="evidence" value="ECO:0007669"/>
    <property type="project" value="TreeGrafter"/>
</dbReference>
<keyword evidence="4" id="KW-1133">Transmembrane helix</keyword>
<dbReference type="Pfam" id="PF06835">
    <property type="entry name" value="LptC"/>
    <property type="match status" value="1"/>
</dbReference>
<dbReference type="GO" id="GO:0015221">
    <property type="term" value="F:lipopolysaccharide transmembrane transporter activity"/>
    <property type="evidence" value="ECO:0007669"/>
    <property type="project" value="InterPro"/>
</dbReference>
<name>A0A2U3QEQ6_9BACT</name>
<keyword evidence="2" id="KW-0997">Cell inner membrane</keyword>
<dbReference type="GO" id="GO:0017089">
    <property type="term" value="F:glycolipid transfer activity"/>
    <property type="evidence" value="ECO:0007669"/>
    <property type="project" value="TreeGrafter"/>
</dbReference>
<evidence type="ECO:0008006" key="8">
    <source>
        <dbReference type="Google" id="ProtNLM"/>
    </source>
</evidence>
<evidence type="ECO:0000256" key="2">
    <source>
        <dbReference type="ARBA" id="ARBA00022519"/>
    </source>
</evidence>
<organism evidence="6 7">
    <name type="scientific">Candidatus Sulfobium mesophilum</name>
    <dbReference type="NCBI Taxonomy" id="2016548"/>
    <lineage>
        <taxon>Bacteria</taxon>
        <taxon>Pseudomonadati</taxon>
        <taxon>Nitrospirota</taxon>
        <taxon>Nitrospiria</taxon>
        <taxon>Nitrospirales</taxon>
        <taxon>Nitrospiraceae</taxon>
        <taxon>Candidatus Sulfobium</taxon>
    </lineage>
</organism>
<dbReference type="GO" id="GO:0005886">
    <property type="term" value="C:plasma membrane"/>
    <property type="evidence" value="ECO:0007669"/>
    <property type="project" value="InterPro"/>
</dbReference>
<evidence type="ECO:0000256" key="5">
    <source>
        <dbReference type="ARBA" id="ARBA00023136"/>
    </source>
</evidence>
<evidence type="ECO:0000256" key="1">
    <source>
        <dbReference type="ARBA" id="ARBA00022475"/>
    </source>
</evidence>
<evidence type="ECO:0000313" key="6">
    <source>
        <dbReference type="EMBL" id="SPP99830.1"/>
    </source>
</evidence>
<dbReference type="PANTHER" id="PTHR37481:SF1">
    <property type="entry name" value="LIPOPOLYSACCHARIDE EXPORT SYSTEM PROTEIN LPTC"/>
    <property type="match status" value="1"/>
</dbReference>
<dbReference type="InterPro" id="IPR010664">
    <property type="entry name" value="LipoPS_assembly_LptC-rel"/>
</dbReference>
<dbReference type="InterPro" id="IPR052363">
    <property type="entry name" value="LPS_export_LptC"/>
</dbReference>
<evidence type="ECO:0000256" key="3">
    <source>
        <dbReference type="ARBA" id="ARBA00022692"/>
    </source>
</evidence>